<gene>
    <name evidence="1" type="ORF">BR63_13775</name>
</gene>
<dbReference type="AlphaFoldDB" id="A0A7G6E5A9"/>
<organism evidence="1 2">
    <name type="scientific">Thermanaerosceptrum fracticalcis</name>
    <dbReference type="NCBI Taxonomy" id="1712410"/>
    <lineage>
        <taxon>Bacteria</taxon>
        <taxon>Bacillati</taxon>
        <taxon>Bacillota</taxon>
        <taxon>Clostridia</taxon>
        <taxon>Eubacteriales</taxon>
        <taxon>Peptococcaceae</taxon>
        <taxon>Thermanaerosceptrum</taxon>
    </lineage>
</organism>
<dbReference type="OrthoDB" id="1808615at2"/>
<dbReference type="EMBL" id="CP045798">
    <property type="protein sequence ID" value="QNB47263.1"/>
    <property type="molecule type" value="Genomic_DNA"/>
</dbReference>
<protein>
    <recommendedName>
        <fullName evidence="3">Transposase</fullName>
    </recommendedName>
</protein>
<evidence type="ECO:0008006" key="3">
    <source>
        <dbReference type="Google" id="ProtNLM"/>
    </source>
</evidence>
<dbReference type="KEGG" id="tfr:BR63_13775"/>
<proteinExistence type="predicted"/>
<name>A0A7G6E5A9_THEFR</name>
<sequence>MTSKKNDPVVNAAALSKKYKCDVKKIIQSWKKEKNDLEISQALGIDMLKILQIRQEISYLHEKERHRHLKKSRTGNFTITHKTW</sequence>
<reference evidence="1 2" key="1">
    <citation type="journal article" date="2019" name="Front. Microbiol.">
        <title>Thermoanaerosceptrum fracticalcis gen. nov. sp. nov., a Novel Fumarate-Fermenting Microorganism From a Deep Fractured Carbonate Aquifer of the US Great Basin.</title>
        <authorList>
            <person name="Hamilton-Brehm S.D."/>
            <person name="Stewart L.E."/>
            <person name="Zavarin M."/>
            <person name="Caldwell M."/>
            <person name="Lawson P.A."/>
            <person name="Onstott T.C."/>
            <person name="Grzymski J."/>
            <person name="Neveux I."/>
            <person name="Lollar B.S."/>
            <person name="Russell C.E."/>
            <person name="Moser D.P."/>
        </authorList>
    </citation>
    <scope>NUCLEOTIDE SEQUENCE [LARGE SCALE GENOMIC DNA]</scope>
    <source>
        <strain evidence="1 2">DRI-13</strain>
    </source>
</reference>
<dbReference type="RefSeq" id="WP_051965872.1">
    <property type="nucleotide sequence ID" value="NZ_CP045798.1"/>
</dbReference>
<accession>A0A7G6E5A9</accession>
<keyword evidence="2" id="KW-1185">Reference proteome</keyword>
<dbReference type="Proteomes" id="UP000515847">
    <property type="component" value="Chromosome"/>
</dbReference>
<evidence type="ECO:0000313" key="2">
    <source>
        <dbReference type="Proteomes" id="UP000515847"/>
    </source>
</evidence>
<evidence type="ECO:0000313" key="1">
    <source>
        <dbReference type="EMBL" id="QNB47263.1"/>
    </source>
</evidence>